<comment type="caution">
    <text evidence="2">The sequence shown here is derived from an EMBL/GenBank/DDBJ whole genome shotgun (WGS) entry which is preliminary data.</text>
</comment>
<dbReference type="Proteomes" id="UP000279089">
    <property type="component" value="Unassembled WGS sequence"/>
</dbReference>
<evidence type="ECO:0000313" key="3">
    <source>
        <dbReference type="Proteomes" id="UP000279089"/>
    </source>
</evidence>
<evidence type="ECO:0000313" key="2">
    <source>
        <dbReference type="EMBL" id="RPD39299.1"/>
    </source>
</evidence>
<protein>
    <submittedName>
        <fullName evidence="2">AraC family transcriptional regulator</fullName>
    </submittedName>
</protein>
<dbReference type="InterPro" id="IPR018060">
    <property type="entry name" value="HTH_AraC"/>
</dbReference>
<dbReference type="EMBL" id="RMBX01000011">
    <property type="protein sequence ID" value="RPD39299.1"/>
    <property type="molecule type" value="Genomic_DNA"/>
</dbReference>
<dbReference type="OrthoDB" id="2585681at2"/>
<dbReference type="RefSeq" id="WP_120517940.1">
    <property type="nucleotide sequence ID" value="NZ_QXZY01000011.1"/>
</dbReference>
<dbReference type="PROSITE" id="PS01124">
    <property type="entry name" value="HTH_ARAC_FAMILY_2"/>
    <property type="match status" value="1"/>
</dbReference>
<dbReference type="AlphaFoldDB" id="A0A3N4MI31"/>
<proteinExistence type="predicted"/>
<sequence>MNYIEKIIQYMERNSERISIKEVDEVRNPFKVSAYKFNRDFKRAVGSTPRDWLTGRKMELAHKYKSDDPALTIKEVVRKIGWDLTERQFAEIYKVRYRITYGGKTINNGVAFPNGLRSEMGMDCDFQDFLFSPDKKELEEIIFRMVLMSGEYTIRERGELSRTIITNIENTCFRFPFLTFEKEFIFFVFFDPDHADSLELSTVFTRIGDADLCYAPNDKGIYLDLIYNVAINQEENTKKAILESILNWEELRKVQENVSIGTYQQWIYNKHTHPKINKDAAIFQTSQARYDGIIQEFRKEYEGLLNGIHLSAAGLEEYKTGLMEDDEHAIRSALGKLIGSGTAALPLEKLDLLLQLAECPNLGHIEFADYTFNTDKDLVTKIIEISPRPLIPDLIFDYFRAYKEVEDDGEYYGNTILSNILKRRSGIDYN</sequence>
<name>A0A3N4MI31_9BACT</name>
<dbReference type="Gene3D" id="1.10.10.60">
    <property type="entry name" value="Homeodomain-like"/>
    <property type="match status" value="1"/>
</dbReference>
<accession>A0A3N4MI31</accession>
<keyword evidence="3" id="KW-1185">Reference proteome</keyword>
<organism evidence="2 3">
    <name type="scientific">Chitinophaga barathri</name>
    <dbReference type="NCBI Taxonomy" id="1647451"/>
    <lineage>
        <taxon>Bacteria</taxon>
        <taxon>Pseudomonadati</taxon>
        <taxon>Bacteroidota</taxon>
        <taxon>Chitinophagia</taxon>
        <taxon>Chitinophagales</taxon>
        <taxon>Chitinophagaceae</taxon>
        <taxon>Chitinophaga</taxon>
    </lineage>
</organism>
<feature type="domain" description="HTH araC/xylS-type" evidence="1">
    <location>
        <begin position="5"/>
        <end position="100"/>
    </location>
</feature>
<evidence type="ECO:0000259" key="1">
    <source>
        <dbReference type="PROSITE" id="PS01124"/>
    </source>
</evidence>
<gene>
    <name evidence="2" type="ORF">EG028_19425</name>
</gene>
<dbReference type="GO" id="GO:0003700">
    <property type="term" value="F:DNA-binding transcription factor activity"/>
    <property type="evidence" value="ECO:0007669"/>
    <property type="project" value="InterPro"/>
</dbReference>
<reference evidence="3" key="1">
    <citation type="submission" date="2018-11" db="EMBL/GenBank/DDBJ databases">
        <title>Chitinophaga lutea sp.nov., isolate from arsenic contaminated soil.</title>
        <authorList>
            <person name="Zong Y."/>
        </authorList>
    </citation>
    <scope>NUCLEOTIDE SEQUENCE [LARGE SCALE GENOMIC DNA]</scope>
    <source>
        <strain evidence="3">YLT18</strain>
    </source>
</reference>
<dbReference type="GO" id="GO:0043565">
    <property type="term" value="F:sequence-specific DNA binding"/>
    <property type="evidence" value="ECO:0007669"/>
    <property type="project" value="InterPro"/>
</dbReference>